<sequence length="146" mass="16133">MQISTKFSIAIHILTATAYFSQDYKVTSDFLAGSVGCNPVIIRNLVGQLKGAGLLETRRGPGGITLAKPLGEITFLQVYDAVEKTSHEELFRFHSHPNPQCPVGRHIHESLTIELDAIQQAFEAELARHTVADVYTETVEDIRKEG</sequence>
<name>A0ABR6VGV8_9FIRM</name>
<dbReference type="PROSITE" id="PS51197">
    <property type="entry name" value="HTH_RRF2_2"/>
    <property type="match status" value="1"/>
</dbReference>
<dbReference type="EMBL" id="JACOGK010000009">
    <property type="protein sequence ID" value="MBC3536465.1"/>
    <property type="molecule type" value="Genomic_DNA"/>
</dbReference>
<protein>
    <submittedName>
        <fullName evidence="1">Rrf2 family transcriptional regulator</fullName>
    </submittedName>
</protein>
<accession>A0ABR6VGV8</accession>
<gene>
    <name evidence="1" type="ORF">H8J70_04270</name>
</gene>
<evidence type="ECO:0000313" key="1">
    <source>
        <dbReference type="EMBL" id="MBC3536465.1"/>
    </source>
</evidence>
<dbReference type="Pfam" id="PF02082">
    <property type="entry name" value="Rrf2"/>
    <property type="match status" value="1"/>
</dbReference>
<proteinExistence type="predicted"/>
<evidence type="ECO:0000313" key="2">
    <source>
        <dbReference type="Proteomes" id="UP000606870"/>
    </source>
</evidence>
<dbReference type="SUPFAM" id="SSF46785">
    <property type="entry name" value="Winged helix' DNA-binding domain"/>
    <property type="match status" value="1"/>
</dbReference>
<organism evidence="1 2">
    <name type="scientific">Megasphaera hominis</name>
    <dbReference type="NCBI Taxonomy" id="159836"/>
    <lineage>
        <taxon>Bacteria</taxon>
        <taxon>Bacillati</taxon>
        <taxon>Bacillota</taxon>
        <taxon>Negativicutes</taxon>
        <taxon>Veillonellales</taxon>
        <taxon>Veillonellaceae</taxon>
        <taxon>Megasphaera</taxon>
    </lineage>
</organism>
<dbReference type="RefSeq" id="WP_186502624.1">
    <property type="nucleotide sequence ID" value="NZ_JACOGK010000009.1"/>
</dbReference>
<dbReference type="InterPro" id="IPR000944">
    <property type="entry name" value="Tscrpt_reg_Rrf2"/>
</dbReference>
<keyword evidence="2" id="KW-1185">Reference proteome</keyword>
<dbReference type="Gene3D" id="1.10.10.10">
    <property type="entry name" value="Winged helix-like DNA-binding domain superfamily/Winged helix DNA-binding domain"/>
    <property type="match status" value="1"/>
</dbReference>
<dbReference type="PANTHER" id="PTHR33221">
    <property type="entry name" value="WINGED HELIX-TURN-HELIX TRANSCRIPTIONAL REGULATOR, RRF2 FAMILY"/>
    <property type="match status" value="1"/>
</dbReference>
<dbReference type="PANTHER" id="PTHR33221:SF15">
    <property type="entry name" value="HTH-TYPE TRANSCRIPTIONAL REGULATOR YWGB-RELATED"/>
    <property type="match status" value="1"/>
</dbReference>
<dbReference type="Proteomes" id="UP000606870">
    <property type="component" value="Unassembled WGS sequence"/>
</dbReference>
<dbReference type="InterPro" id="IPR036390">
    <property type="entry name" value="WH_DNA-bd_sf"/>
</dbReference>
<dbReference type="InterPro" id="IPR036388">
    <property type="entry name" value="WH-like_DNA-bd_sf"/>
</dbReference>
<comment type="caution">
    <text evidence="1">The sequence shown here is derived from an EMBL/GenBank/DDBJ whole genome shotgun (WGS) entry which is preliminary data.</text>
</comment>
<reference evidence="1 2" key="1">
    <citation type="submission" date="2020-08" db="EMBL/GenBank/DDBJ databases">
        <authorList>
            <person name="Liu C."/>
            <person name="Sun Q."/>
        </authorList>
    </citation>
    <scope>NUCLEOTIDE SEQUENCE [LARGE SCALE GENOMIC DNA]</scope>
    <source>
        <strain evidence="1 2">NSJ-59</strain>
    </source>
</reference>